<evidence type="ECO:0000313" key="1">
    <source>
        <dbReference type="EMBL" id="ATA65693.1"/>
    </source>
</evidence>
<reference evidence="2" key="1">
    <citation type="submission" date="2017-06" db="EMBL/GenBank/DDBJ databases">
        <authorList>
            <person name="Zhao X."/>
        </authorList>
    </citation>
    <scope>NUCLEOTIDE SEQUENCE [LARGE SCALE GENOMIC DNA]</scope>
</reference>
<accession>A0A289ZU00</accession>
<proteinExistence type="predicted"/>
<keyword evidence="2" id="KW-1185">Reference proteome</keyword>
<dbReference type="Proteomes" id="UP000223363">
    <property type="component" value="Segment"/>
</dbReference>
<protein>
    <submittedName>
        <fullName evidence="1">Uncharacterized protein</fullName>
    </submittedName>
</protein>
<sequence>MIFGNYKSATIQRSDVPDLKSLYIMVLLNSHAVDHLAEYAMVRDETTVGVFAVKPTGETVEDSLTIIRLTGGAVKFILSESMIEFTVDQSFLKRFISGIQ</sequence>
<gene>
    <name evidence="1" type="ORF">2050HW_00358</name>
</gene>
<organism evidence="1 2">
    <name type="scientific">Serratia phage vB_SmaM_ 2050HW</name>
    <dbReference type="NCBI Taxonomy" id="2024252"/>
    <lineage>
        <taxon>Viruses</taxon>
        <taxon>Duplodnaviria</taxon>
        <taxon>Heunggongvirae</taxon>
        <taxon>Uroviricota</taxon>
        <taxon>Caudoviricetes</taxon>
        <taxon>Chimalliviridae</taxon>
        <taxon>Moabitevirus</taxon>
        <taxon>Moabitevirus mv2050HW</taxon>
    </lineage>
</organism>
<evidence type="ECO:0000313" key="2">
    <source>
        <dbReference type="Proteomes" id="UP000223363"/>
    </source>
</evidence>
<name>A0A289ZU00_9CAUD</name>
<dbReference type="EMBL" id="MF285618">
    <property type="protein sequence ID" value="ATA65693.1"/>
    <property type="molecule type" value="Genomic_DNA"/>
</dbReference>